<dbReference type="EMBL" id="BMGI01000006">
    <property type="protein sequence ID" value="GGD47762.1"/>
    <property type="molecule type" value="Genomic_DNA"/>
</dbReference>
<feature type="domain" description="Tryptophan synthase beta chain-like PALP" evidence="3">
    <location>
        <begin position="37"/>
        <end position="341"/>
    </location>
</feature>
<proteinExistence type="predicted"/>
<evidence type="ECO:0000313" key="4">
    <source>
        <dbReference type="EMBL" id="GGD47762.1"/>
    </source>
</evidence>
<dbReference type="Pfam" id="PF00291">
    <property type="entry name" value="PALP"/>
    <property type="match status" value="1"/>
</dbReference>
<comment type="caution">
    <text evidence="4">The sequence shown here is derived from an EMBL/GenBank/DDBJ whole genome shotgun (WGS) entry which is preliminary data.</text>
</comment>
<evidence type="ECO:0000313" key="5">
    <source>
        <dbReference type="Proteomes" id="UP000617355"/>
    </source>
</evidence>
<accession>A0ABQ1QXY9</accession>
<dbReference type="InterPro" id="IPR036052">
    <property type="entry name" value="TrpB-like_PALP_sf"/>
</dbReference>
<reference evidence="5" key="1">
    <citation type="journal article" date="2019" name="Int. J. Syst. Evol. Microbiol.">
        <title>The Global Catalogue of Microorganisms (GCM) 10K type strain sequencing project: providing services to taxonomists for standard genome sequencing and annotation.</title>
        <authorList>
            <consortium name="The Broad Institute Genomics Platform"/>
            <consortium name="The Broad Institute Genome Sequencing Center for Infectious Disease"/>
            <person name="Wu L."/>
            <person name="Ma J."/>
        </authorList>
    </citation>
    <scope>NUCLEOTIDE SEQUENCE [LARGE SCALE GENOMIC DNA]</scope>
    <source>
        <strain evidence="5">CGMCC 1.12922</strain>
    </source>
</reference>
<organism evidence="4 5">
    <name type="scientific">Sinisalibacter lacisalsi</name>
    <dbReference type="NCBI Taxonomy" id="1526570"/>
    <lineage>
        <taxon>Bacteria</taxon>
        <taxon>Pseudomonadati</taxon>
        <taxon>Pseudomonadota</taxon>
        <taxon>Alphaproteobacteria</taxon>
        <taxon>Rhodobacterales</taxon>
        <taxon>Roseobacteraceae</taxon>
        <taxon>Sinisalibacter</taxon>
    </lineage>
</organism>
<evidence type="ECO:0000256" key="1">
    <source>
        <dbReference type="ARBA" id="ARBA00001933"/>
    </source>
</evidence>
<dbReference type="InterPro" id="IPR001926">
    <property type="entry name" value="TrpB-like_PALP"/>
</dbReference>
<dbReference type="Proteomes" id="UP000617355">
    <property type="component" value="Unassembled WGS sequence"/>
</dbReference>
<dbReference type="RefSeq" id="WP_188530219.1">
    <property type="nucleotide sequence ID" value="NZ_BMGI01000006.1"/>
</dbReference>
<sequence length="347" mass="35366">MPNLLQNPWRGQGLALDAPMPLDSADGVARLLAQCPAHVPTPLRDVPALAGDLGVARLVLKDERARMGLGSFKALGAAHAIAREAAATGAQDWGRALSGRVYVTASAGNHGLSVAAGARLFGARAVIYLAETVPAAFANRLAAKGAEVVRAGASYEESMDAAEAAAETQGWTLLSDSSWRGYTELPLRVMEGYLQLAEEAASQIGPAPSHILLQAGVGGLAAAVAAHARRVWGDGPQVIVVEPDAAPALIESIRAGAMVDTRGPASCMGRLDCKTASLIALNGLARDADLFLTITEDEARRGAAELAARGLATTPSGGAGVAALIAGLDLPPQAQVLAFLTEGPEGG</sequence>
<comment type="cofactor">
    <cofactor evidence="1">
        <name>pyridoxal 5'-phosphate</name>
        <dbReference type="ChEBI" id="CHEBI:597326"/>
    </cofactor>
</comment>
<evidence type="ECO:0000259" key="3">
    <source>
        <dbReference type="Pfam" id="PF00291"/>
    </source>
</evidence>
<protein>
    <submittedName>
        <fullName evidence="4">Diaminopropionate ammonia-lyase</fullName>
    </submittedName>
</protein>
<gene>
    <name evidence="4" type="ORF">GCM10011358_34460</name>
</gene>
<name>A0ABQ1QXY9_9RHOB</name>
<keyword evidence="2" id="KW-0663">Pyridoxal phosphate</keyword>
<evidence type="ECO:0000256" key="2">
    <source>
        <dbReference type="ARBA" id="ARBA00022898"/>
    </source>
</evidence>
<dbReference type="PANTHER" id="PTHR42937">
    <property type="match status" value="1"/>
</dbReference>
<dbReference type="PANTHER" id="PTHR42937:SF1">
    <property type="entry name" value="DIAMINOPROPIONATE AMMONIA-LYASE"/>
    <property type="match status" value="1"/>
</dbReference>
<keyword evidence="5" id="KW-1185">Reference proteome</keyword>
<dbReference type="SUPFAM" id="SSF53686">
    <property type="entry name" value="Tryptophan synthase beta subunit-like PLP-dependent enzymes"/>
    <property type="match status" value="1"/>
</dbReference>
<dbReference type="Gene3D" id="3.40.50.1100">
    <property type="match status" value="2"/>
</dbReference>